<keyword evidence="1" id="KW-0812">Transmembrane</keyword>
<gene>
    <name evidence="2" type="ORF">JRQ81_001783</name>
</gene>
<dbReference type="InterPro" id="IPR039859">
    <property type="entry name" value="PFA4/ZDH16/20/ERF2-like"/>
</dbReference>
<dbReference type="GO" id="GO:0016409">
    <property type="term" value="F:palmitoyltransferase activity"/>
    <property type="evidence" value="ECO:0007669"/>
    <property type="project" value="InterPro"/>
</dbReference>
<comment type="caution">
    <text evidence="2">The sequence shown here is derived from an EMBL/GenBank/DDBJ whole genome shotgun (WGS) entry which is preliminary data.</text>
</comment>
<evidence type="ECO:0000313" key="3">
    <source>
        <dbReference type="Proteomes" id="UP001142489"/>
    </source>
</evidence>
<reference evidence="2" key="1">
    <citation type="journal article" date="2023" name="DNA Res.">
        <title>Chromosome-level genome assembly of Phrynocephalus forsythii using third-generation DNA sequencing and Hi-C analysis.</title>
        <authorList>
            <person name="Qi Y."/>
            <person name="Zhao W."/>
            <person name="Zhao Y."/>
            <person name="Niu C."/>
            <person name="Cao S."/>
            <person name="Zhang Y."/>
        </authorList>
    </citation>
    <scope>NUCLEOTIDE SEQUENCE</scope>
    <source>
        <tissue evidence="2">Muscle</tissue>
    </source>
</reference>
<accession>A0A9Q0Y8U6</accession>
<evidence type="ECO:0000313" key="2">
    <source>
        <dbReference type="EMBL" id="KAJ7345833.1"/>
    </source>
</evidence>
<name>A0A9Q0Y8U6_9SAUR</name>
<dbReference type="EMBL" id="JAPFRF010000001">
    <property type="protein sequence ID" value="KAJ7345833.1"/>
    <property type="molecule type" value="Genomic_DNA"/>
</dbReference>
<protein>
    <submittedName>
        <fullName evidence="2">Uncharacterized protein</fullName>
    </submittedName>
</protein>
<feature type="non-terminal residue" evidence="2">
    <location>
        <position position="1"/>
    </location>
</feature>
<evidence type="ECO:0000256" key="1">
    <source>
        <dbReference type="SAM" id="Phobius"/>
    </source>
</evidence>
<keyword evidence="3" id="KW-1185">Reference proteome</keyword>
<proteinExistence type="predicted"/>
<sequence>IRFENLYEVKRRFHWGAIIALSVIAICSAMAMIGAVLWSWPLDTTGGSINFITLINWTVIILYNYFSAMLVGPGYIPIGWEPENTHACMYLQY</sequence>
<organism evidence="2 3">
    <name type="scientific">Phrynocephalus forsythii</name>
    <dbReference type="NCBI Taxonomy" id="171643"/>
    <lineage>
        <taxon>Eukaryota</taxon>
        <taxon>Metazoa</taxon>
        <taxon>Chordata</taxon>
        <taxon>Craniata</taxon>
        <taxon>Vertebrata</taxon>
        <taxon>Euteleostomi</taxon>
        <taxon>Lepidosauria</taxon>
        <taxon>Squamata</taxon>
        <taxon>Bifurcata</taxon>
        <taxon>Unidentata</taxon>
        <taxon>Episquamata</taxon>
        <taxon>Toxicofera</taxon>
        <taxon>Iguania</taxon>
        <taxon>Acrodonta</taxon>
        <taxon>Agamidae</taxon>
        <taxon>Agaminae</taxon>
        <taxon>Phrynocephalus</taxon>
    </lineage>
</organism>
<feature type="transmembrane region" description="Helical" evidence="1">
    <location>
        <begin position="12"/>
        <end position="40"/>
    </location>
</feature>
<feature type="transmembrane region" description="Helical" evidence="1">
    <location>
        <begin position="46"/>
        <end position="66"/>
    </location>
</feature>
<dbReference type="AlphaFoldDB" id="A0A9Q0Y8U6"/>
<keyword evidence="1" id="KW-0472">Membrane</keyword>
<keyword evidence="1" id="KW-1133">Transmembrane helix</keyword>
<dbReference type="PANTHER" id="PTHR12246">
    <property type="entry name" value="PALMITOYLTRANSFERASE ZDHHC16"/>
    <property type="match status" value="1"/>
</dbReference>
<feature type="non-terminal residue" evidence="2">
    <location>
        <position position="93"/>
    </location>
</feature>
<dbReference type="Proteomes" id="UP001142489">
    <property type="component" value="Unassembled WGS sequence"/>
</dbReference>
<dbReference type="OrthoDB" id="331948at2759"/>